<dbReference type="AlphaFoldDB" id="A0A089HUG6"/>
<proteinExistence type="predicted"/>
<feature type="compositionally biased region" description="Low complexity" evidence="1">
    <location>
        <begin position="269"/>
        <end position="285"/>
    </location>
</feature>
<dbReference type="Proteomes" id="UP000029409">
    <property type="component" value="Chromosome"/>
</dbReference>
<accession>A0A089HUG6</accession>
<dbReference type="PRINTS" id="PR01217">
    <property type="entry name" value="PRICHEXTENSN"/>
</dbReference>
<name>A0A089HUG6_PAEDU</name>
<dbReference type="STRING" id="44251.PDUR_24805"/>
<protein>
    <recommendedName>
        <fullName evidence="3">Pilus formation protein N-terminal domain-containing protein</fullName>
    </recommendedName>
</protein>
<evidence type="ECO:0000256" key="1">
    <source>
        <dbReference type="SAM" id="MobiDB-lite"/>
    </source>
</evidence>
<dbReference type="RefSeq" id="WP_042208448.1">
    <property type="nucleotide sequence ID" value="NZ_CP009288.1"/>
</dbReference>
<evidence type="ECO:0000259" key="3">
    <source>
        <dbReference type="Pfam" id="PF13629"/>
    </source>
</evidence>
<feature type="compositionally biased region" description="Low complexity" evidence="1">
    <location>
        <begin position="145"/>
        <end position="157"/>
    </location>
</feature>
<reference evidence="4 5" key="1">
    <citation type="submission" date="2014-08" db="EMBL/GenBank/DDBJ databases">
        <title>Comparative genomics of the Paenibacillus odorifer group.</title>
        <authorList>
            <person name="den Bakker H.C."/>
            <person name="Tsai Y.-C."/>
            <person name="Martin N."/>
            <person name="Korlach J."/>
            <person name="Wiedmann M."/>
        </authorList>
    </citation>
    <scope>NUCLEOTIDE SEQUENCE [LARGE SCALE GENOMIC DNA]</scope>
    <source>
        <strain evidence="4 5">DSM 1735</strain>
    </source>
</reference>
<feature type="compositionally biased region" description="Low complexity" evidence="1">
    <location>
        <begin position="198"/>
        <end position="220"/>
    </location>
</feature>
<dbReference type="OrthoDB" id="2068622at2"/>
<dbReference type="InterPro" id="IPR032789">
    <property type="entry name" value="T2SS-T3SS_pil_N"/>
</dbReference>
<feature type="transmembrane region" description="Helical" evidence="2">
    <location>
        <begin position="607"/>
        <end position="628"/>
    </location>
</feature>
<keyword evidence="5" id="KW-1185">Reference proteome</keyword>
<feature type="compositionally biased region" description="Pro residues" evidence="1">
    <location>
        <begin position="187"/>
        <end position="197"/>
    </location>
</feature>
<dbReference type="EMBL" id="CP009288">
    <property type="protein sequence ID" value="AIQ14737.1"/>
    <property type="molecule type" value="Genomic_DNA"/>
</dbReference>
<keyword evidence="2" id="KW-0472">Membrane</keyword>
<keyword evidence="2" id="KW-0812">Transmembrane</keyword>
<evidence type="ECO:0000256" key="2">
    <source>
        <dbReference type="SAM" id="Phobius"/>
    </source>
</evidence>
<sequence>MKTKVKWRIQMILLAFAVLVSLSVTPEAYGYFNRGTVQLSLGSTSAEVKVGSSTTISATLSPDSYTGVIGCGQAICPQQCNGMCGDEVTGQCQCAGPGQKTEEARATVSVANPFIASASYSSGTITIRGKSAGTTTITVTGTLWQHTSSSPETISVTVEEESTGGQDPEPENPGGGSGQDPVTPSSKPNPDPEPPSEAGPSAPAEANPYVPVNPVPAEEPSYAPQPSYAAEPVNNTGGGAVVTYPSPGVSTPAPNAYAPQYTPSPAPAGQPSGTAASPAAGSQPAPYRPVYVQNAPQPSSAPVLPAPSADVVAPFPAGGQGSPGSAGGSAAGNIAGGGNAPFSSGAISAQTGFSAGNGGGGKPYVSAAKPYVAVIAPYVPLVSVLGSGISKEEQQEVISKMQALAPVAPKPLAGTSAVGGQIQAAPTAEASGADQPETKSMETMRGPMKMITLTDTGIPTGKAAMEGAKEKKERLIFQKLDESSNVLYSWTFEGETIETPEDINFHIDFPETAPVLKKAASSLVKPFYISFAHDGKLPGPAEIYINTGSRFSDADNLTLYLLDAEKGRLVPAATNLNVQAGYVSFTISHNSDYVLAVGAPSYSSGSMVTVVAVAVLLILAAAAAALILNGMKRRRSFKEAA</sequence>
<feature type="domain" description="Pilus formation protein N-terminal" evidence="3">
    <location>
        <begin position="103"/>
        <end position="141"/>
    </location>
</feature>
<feature type="region of interest" description="Disordered" evidence="1">
    <location>
        <begin position="145"/>
        <end position="231"/>
    </location>
</feature>
<organism evidence="4 5">
    <name type="scientific">Paenibacillus durus</name>
    <name type="common">Paenibacillus azotofixans</name>
    <dbReference type="NCBI Taxonomy" id="44251"/>
    <lineage>
        <taxon>Bacteria</taxon>
        <taxon>Bacillati</taxon>
        <taxon>Bacillota</taxon>
        <taxon>Bacilli</taxon>
        <taxon>Bacillales</taxon>
        <taxon>Paenibacillaceae</taxon>
        <taxon>Paenibacillus</taxon>
    </lineage>
</organism>
<dbReference type="Pfam" id="PF13629">
    <property type="entry name" value="T2SS-T3SS_pil_N"/>
    <property type="match status" value="1"/>
</dbReference>
<gene>
    <name evidence="4" type="ORF">PDUR_24805</name>
</gene>
<feature type="region of interest" description="Disordered" evidence="1">
    <location>
        <begin position="254"/>
        <end position="307"/>
    </location>
</feature>
<feature type="compositionally biased region" description="Low complexity" evidence="1">
    <location>
        <begin position="295"/>
        <end position="307"/>
    </location>
</feature>
<dbReference type="KEGG" id="pdu:PDUR_24805"/>
<evidence type="ECO:0000313" key="5">
    <source>
        <dbReference type="Proteomes" id="UP000029409"/>
    </source>
</evidence>
<evidence type="ECO:0000313" key="4">
    <source>
        <dbReference type="EMBL" id="AIQ14737.1"/>
    </source>
</evidence>
<keyword evidence="2" id="KW-1133">Transmembrane helix</keyword>